<name>A0AC61U603_9MICO</name>
<protein>
    <submittedName>
        <fullName evidence="1">Uncharacterized protein</fullName>
    </submittedName>
</protein>
<reference evidence="1" key="1">
    <citation type="submission" date="2021-11" db="EMBL/GenBank/DDBJ databases">
        <title>Study of the species diversity of bacterial strains isolated from a unique natural object - Shulgan-Tash cave (Bashkiria).</title>
        <authorList>
            <person name="Sazanova A.L."/>
            <person name="Chirak E.R."/>
            <person name="Safronova V.I."/>
        </authorList>
    </citation>
    <scope>NUCLEOTIDE SEQUENCE</scope>
    <source>
        <strain evidence="1">P1</strain>
    </source>
</reference>
<organism evidence="1 2">
    <name type="scientific">Janibacter limosus</name>
    <dbReference type="NCBI Taxonomy" id="53458"/>
    <lineage>
        <taxon>Bacteria</taxon>
        <taxon>Bacillati</taxon>
        <taxon>Actinomycetota</taxon>
        <taxon>Actinomycetes</taxon>
        <taxon>Micrococcales</taxon>
        <taxon>Intrasporangiaceae</taxon>
        <taxon>Janibacter</taxon>
    </lineage>
</organism>
<proteinExistence type="predicted"/>
<evidence type="ECO:0000313" key="1">
    <source>
        <dbReference type="EMBL" id="UUZ45467.1"/>
    </source>
</evidence>
<evidence type="ECO:0000313" key="2">
    <source>
        <dbReference type="Proteomes" id="UP001059663"/>
    </source>
</evidence>
<gene>
    <name evidence="1" type="ORF">LP422_04895</name>
</gene>
<accession>A0AC61U603</accession>
<sequence>MSLVPGLPPTGRAAVRAGVVGNYVDRVNIFLPVVALAPALTTLAGPHVGVTAGAVVIVATLLGRPIGSMVFGRISDRVGRTRTTKVAIAGTAVCTPAIAAVPTHDSIGGGRDRRGRPPALRRRDLPRG</sequence>
<dbReference type="EMBL" id="CP087977">
    <property type="protein sequence ID" value="UUZ45467.1"/>
    <property type="molecule type" value="Genomic_DNA"/>
</dbReference>
<dbReference type="Proteomes" id="UP001059663">
    <property type="component" value="Chromosome"/>
</dbReference>